<proteinExistence type="predicted"/>
<dbReference type="GO" id="GO:0016020">
    <property type="term" value="C:membrane"/>
    <property type="evidence" value="ECO:0007669"/>
    <property type="project" value="InterPro"/>
</dbReference>
<evidence type="ECO:0000256" key="1">
    <source>
        <dbReference type="ARBA" id="ARBA00004127"/>
    </source>
</evidence>
<dbReference type="PANTHER" id="PTHR10989">
    <property type="entry name" value="ANDROGEN-INDUCED PROTEIN 1-RELATED"/>
    <property type="match status" value="1"/>
</dbReference>
<evidence type="ECO:0000256" key="2">
    <source>
        <dbReference type="ARBA" id="ARBA00022692"/>
    </source>
</evidence>
<dbReference type="PANTHER" id="PTHR10989:SF16">
    <property type="entry name" value="AT02829P-RELATED"/>
    <property type="match status" value="1"/>
</dbReference>
<feature type="transmembrane region" description="Helical" evidence="5">
    <location>
        <begin position="28"/>
        <end position="49"/>
    </location>
</feature>
<sequence>MIYGYQGLRTLPIDTLIRSQYGGHFQYLTIQGLFLACATALISLIEDLVPSGNGLRSLKRILLITSMPVTIVISSIYWPLLFLATRLILPVEEGTTSPHASQFIRLPLSMDFALHAAPAISLLVDFLMLGKRLSRNELRFGTPAVSFFYTSFYAWWVERCASFNGKFPYPFLTESSLEIRMAIYFGAGSLALTSYWLINSLHA</sequence>
<protein>
    <submittedName>
        <fullName evidence="6">Unplaced genomic scaffold GYMLUscaffold_30, whole genome shotgun sequence</fullName>
    </submittedName>
</protein>
<evidence type="ECO:0000256" key="3">
    <source>
        <dbReference type="ARBA" id="ARBA00022989"/>
    </source>
</evidence>
<dbReference type="Proteomes" id="UP000053593">
    <property type="component" value="Unassembled WGS sequence"/>
</dbReference>
<evidence type="ECO:0000256" key="4">
    <source>
        <dbReference type="ARBA" id="ARBA00023136"/>
    </source>
</evidence>
<gene>
    <name evidence="6" type="ORF">GYMLUDRAFT_44239</name>
</gene>
<dbReference type="AlphaFoldDB" id="A0A0D0CBB2"/>
<keyword evidence="4 5" id="KW-0472">Membrane</keyword>
<evidence type="ECO:0000313" key="6">
    <source>
        <dbReference type="EMBL" id="KIK59784.1"/>
    </source>
</evidence>
<dbReference type="InterPro" id="IPR006838">
    <property type="entry name" value="ADTRP_AIG1"/>
</dbReference>
<feature type="transmembrane region" description="Helical" evidence="5">
    <location>
        <begin position="61"/>
        <end position="88"/>
    </location>
</feature>
<feature type="transmembrane region" description="Helical" evidence="5">
    <location>
        <begin position="140"/>
        <end position="157"/>
    </location>
</feature>
<reference evidence="6 7" key="1">
    <citation type="submission" date="2014-04" db="EMBL/GenBank/DDBJ databases">
        <title>Evolutionary Origins and Diversification of the Mycorrhizal Mutualists.</title>
        <authorList>
            <consortium name="DOE Joint Genome Institute"/>
            <consortium name="Mycorrhizal Genomics Consortium"/>
            <person name="Kohler A."/>
            <person name="Kuo A."/>
            <person name="Nagy L.G."/>
            <person name="Floudas D."/>
            <person name="Copeland A."/>
            <person name="Barry K.W."/>
            <person name="Cichocki N."/>
            <person name="Veneault-Fourrey C."/>
            <person name="LaButti K."/>
            <person name="Lindquist E.A."/>
            <person name="Lipzen A."/>
            <person name="Lundell T."/>
            <person name="Morin E."/>
            <person name="Murat C."/>
            <person name="Riley R."/>
            <person name="Ohm R."/>
            <person name="Sun H."/>
            <person name="Tunlid A."/>
            <person name="Henrissat B."/>
            <person name="Grigoriev I.V."/>
            <person name="Hibbett D.S."/>
            <person name="Martin F."/>
        </authorList>
    </citation>
    <scope>NUCLEOTIDE SEQUENCE [LARGE SCALE GENOMIC DNA]</scope>
    <source>
        <strain evidence="6 7">FD-317 M1</strain>
    </source>
</reference>
<keyword evidence="3 5" id="KW-1133">Transmembrane helix</keyword>
<keyword evidence="2 5" id="KW-0812">Transmembrane</keyword>
<dbReference type="Pfam" id="PF04750">
    <property type="entry name" value="Far-17a_AIG1"/>
    <property type="match status" value="1"/>
</dbReference>
<dbReference type="HOGENOM" id="CLU_081915_1_0_1"/>
<dbReference type="GO" id="GO:0012505">
    <property type="term" value="C:endomembrane system"/>
    <property type="evidence" value="ECO:0007669"/>
    <property type="project" value="UniProtKB-SubCell"/>
</dbReference>
<dbReference type="EMBL" id="KN834778">
    <property type="protein sequence ID" value="KIK59784.1"/>
    <property type="molecule type" value="Genomic_DNA"/>
</dbReference>
<evidence type="ECO:0000313" key="7">
    <source>
        <dbReference type="Proteomes" id="UP000053593"/>
    </source>
</evidence>
<organism evidence="6 7">
    <name type="scientific">Collybiopsis luxurians FD-317 M1</name>
    <dbReference type="NCBI Taxonomy" id="944289"/>
    <lineage>
        <taxon>Eukaryota</taxon>
        <taxon>Fungi</taxon>
        <taxon>Dikarya</taxon>
        <taxon>Basidiomycota</taxon>
        <taxon>Agaricomycotina</taxon>
        <taxon>Agaricomycetes</taxon>
        <taxon>Agaricomycetidae</taxon>
        <taxon>Agaricales</taxon>
        <taxon>Marasmiineae</taxon>
        <taxon>Omphalotaceae</taxon>
        <taxon>Collybiopsis</taxon>
        <taxon>Collybiopsis luxurians</taxon>
    </lineage>
</organism>
<accession>A0A0D0CBB2</accession>
<comment type="subcellular location">
    <subcellularLocation>
        <location evidence="1">Endomembrane system</location>
        <topology evidence="1">Multi-pass membrane protein</topology>
    </subcellularLocation>
</comment>
<feature type="transmembrane region" description="Helical" evidence="5">
    <location>
        <begin position="177"/>
        <end position="198"/>
    </location>
</feature>
<name>A0A0D0CBB2_9AGAR</name>
<keyword evidence="7" id="KW-1185">Reference proteome</keyword>
<evidence type="ECO:0000256" key="5">
    <source>
        <dbReference type="SAM" id="Phobius"/>
    </source>
</evidence>
<dbReference type="OrthoDB" id="1898221at2759"/>